<gene>
    <name evidence="4" type="ORF">AWC06_10250</name>
</gene>
<feature type="signal peptide" evidence="3">
    <location>
        <begin position="1"/>
        <end position="25"/>
    </location>
</feature>
<proteinExistence type="predicted"/>
<sequence length="547" mass="58815">MLSRFRRVASAVGALVLLAIPPDTAPASGAAVESPNLLLNPGAEFGDPSLSGYSSVTIPGWAVTGTPTVIKYGTPRRPSWPLGSPPPTLPAPFAFPRSQNGPPDGGVQFFGGGNVASATLTQIVDLSSPQAAAQIDSGTVPYRLSGWLGGFNTDPSEASVTVNFLAADHQSPLGTGKIGPVTLLDRRLRTVLLERQTIATIPAGTRSAQVVVTLKDRNTEIGNYNNAYADNISFTVGLPLPAPPPPTPPQSIIGRLRHVFMIYLENHGVKDIVGSPNAPYINGLIDNYGYGSNYYAQTHPSLPNYYPILGGSDFGVNYNCQLDCFDKHNLADNIEGAGMGWAAYEQSMPSPCFTQSSGPYTPGELPFLAFHDIVSNTARCQAHVLPLQRMATDLASISTTPNYVWWAADEDHNMEGPINLEFIISLLTNHQYNIKAGDQFLSETLPTILNSPAFQTEPSAVFITWDEDYNNISLGIGNEGNHVPMIVIPSPNSGMRQGHIVAVNYNNHYSLLRTIEDALGLSRLTNNDKFAQPMNEYWPCPSPCPPA</sequence>
<dbReference type="Gene3D" id="3.40.720.10">
    <property type="entry name" value="Alkaline Phosphatase, subunit A"/>
    <property type="match status" value="1"/>
</dbReference>
<dbReference type="Proteomes" id="UP000194000">
    <property type="component" value="Unassembled WGS sequence"/>
</dbReference>
<dbReference type="EMBL" id="LQOW01000008">
    <property type="protein sequence ID" value="ORV62619.1"/>
    <property type="molecule type" value="Genomic_DNA"/>
</dbReference>
<keyword evidence="5" id="KW-1185">Reference proteome</keyword>
<keyword evidence="2" id="KW-0843">Virulence</keyword>
<evidence type="ECO:0000313" key="5">
    <source>
        <dbReference type="Proteomes" id="UP000194000"/>
    </source>
</evidence>
<keyword evidence="3" id="KW-0732">Signal</keyword>
<organism evidence="4 5">
    <name type="scientific">Mycobacterium fragae</name>
    <dbReference type="NCBI Taxonomy" id="1260918"/>
    <lineage>
        <taxon>Bacteria</taxon>
        <taxon>Bacillati</taxon>
        <taxon>Actinomycetota</taxon>
        <taxon>Actinomycetes</taxon>
        <taxon>Mycobacteriales</taxon>
        <taxon>Mycobacteriaceae</taxon>
        <taxon>Mycobacterium</taxon>
    </lineage>
</organism>
<dbReference type="GO" id="GO:0009395">
    <property type="term" value="P:phospholipid catabolic process"/>
    <property type="evidence" value="ECO:0007669"/>
    <property type="project" value="TreeGrafter"/>
</dbReference>
<dbReference type="OrthoDB" id="345880at2"/>
<dbReference type="GO" id="GO:0016788">
    <property type="term" value="F:hydrolase activity, acting on ester bonds"/>
    <property type="evidence" value="ECO:0007669"/>
    <property type="project" value="InterPro"/>
</dbReference>
<reference evidence="4 5" key="1">
    <citation type="submission" date="2016-01" db="EMBL/GenBank/DDBJ databases">
        <title>The new phylogeny of the genus Mycobacterium.</title>
        <authorList>
            <person name="Tarcisio F."/>
            <person name="Conor M."/>
            <person name="Antonella G."/>
            <person name="Elisabetta G."/>
            <person name="Giulia F.S."/>
            <person name="Sara T."/>
            <person name="Anna F."/>
            <person name="Clotilde B."/>
            <person name="Roberto B."/>
            <person name="Veronica D.S."/>
            <person name="Fabio R."/>
            <person name="Monica P."/>
            <person name="Olivier J."/>
            <person name="Enrico T."/>
            <person name="Nicola S."/>
        </authorList>
    </citation>
    <scope>NUCLEOTIDE SEQUENCE [LARGE SCALE GENOMIC DNA]</scope>
    <source>
        <strain evidence="4 5">DSM 45731</strain>
    </source>
</reference>
<feature type="chain" id="PRO_5039583902" evidence="3">
    <location>
        <begin position="26"/>
        <end position="547"/>
    </location>
</feature>
<dbReference type="Pfam" id="PF04185">
    <property type="entry name" value="Phosphoesterase"/>
    <property type="match status" value="1"/>
</dbReference>
<evidence type="ECO:0000256" key="3">
    <source>
        <dbReference type="SAM" id="SignalP"/>
    </source>
</evidence>
<dbReference type="RefSeq" id="WP_085195345.1">
    <property type="nucleotide sequence ID" value="NZ_JACKVI010000005.1"/>
</dbReference>
<name>A0A1X1V0U1_9MYCO</name>
<dbReference type="STRING" id="1260918.AWC06_10250"/>
<protein>
    <submittedName>
        <fullName evidence="4">Phosphoesterase</fullName>
    </submittedName>
</protein>
<dbReference type="PANTHER" id="PTHR31956:SF8">
    <property type="entry name" value="ACID PHOSPHATASE PHOA (AFU_ORTHOLOGUE AFUA_1G03570)"/>
    <property type="match status" value="1"/>
</dbReference>
<keyword evidence="1" id="KW-0378">Hydrolase</keyword>
<evidence type="ECO:0000256" key="2">
    <source>
        <dbReference type="ARBA" id="ARBA00023026"/>
    </source>
</evidence>
<evidence type="ECO:0000256" key="1">
    <source>
        <dbReference type="ARBA" id="ARBA00022801"/>
    </source>
</evidence>
<dbReference type="PANTHER" id="PTHR31956">
    <property type="entry name" value="NON-SPECIFIC PHOSPHOLIPASE C4-RELATED"/>
    <property type="match status" value="1"/>
</dbReference>
<comment type="caution">
    <text evidence="4">The sequence shown here is derived from an EMBL/GenBank/DDBJ whole genome shotgun (WGS) entry which is preliminary data.</text>
</comment>
<dbReference type="InterPro" id="IPR017850">
    <property type="entry name" value="Alkaline_phosphatase_core_sf"/>
</dbReference>
<dbReference type="AlphaFoldDB" id="A0A1X1V0U1"/>
<dbReference type="InterPro" id="IPR007312">
    <property type="entry name" value="Phosphoesterase"/>
</dbReference>
<accession>A0A1X1V0U1</accession>
<evidence type="ECO:0000313" key="4">
    <source>
        <dbReference type="EMBL" id="ORV62619.1"/>
    </source>
</evidence>